<reference evidence="1 2" key="1">
    <citation type="submission" date="2018-10" db="EMBL/GenBank/DDBJ databases">
        <title>Sequencing the genomes of 1000 actinobacteria strains.</title>
        <authorList>
            <person name="Klenk H.-P."/>
        </authorList>
    </citation>
    <scope>NUCLEOTIDE SEQUENCE [LARGE SCALE GENOMIC DNA]</scope>
    <source>
        <strain evidence="1 2">DSM 45175</strain>
    </source>
</reference>
<dbReference type="SUPFAM" id="SSF53448">
    <property type="entry name" value="Nucleotide-diphospho-sugar transferases"/>
    <property type="match status" value="1"/>
</dbReference>
<sequence>MAVFGISMVRDEADVVEGTLRHMADEVDHLIVADNGSTDGTRDILDRLARELPLTVVDDPEPAYYQSRKMTALADQAAALRPGETWIVPFDADELWTAEADRIRLVLPELDRPVAQAALTNHFCTSVDPDPAGSDPFRTMVWRQREATRLPKVAFRWEPGAVIHQGNHGVTLPSGGRAAPVLQVRHFPYRSADQFVRKAVNGAEAYRRTDLPADQGAHWRAYGEIAERHGVEALADVFRQHFWYLSPTDSGMVHDPAAYLRWRQ</sequence>
<comment type="caution">
    <text evidence="1">The sequence shown here is derived from an EMBL/GenBank/DDBJ whole genome shotgun (WGS) entry which is preliminary data.</text>
</comment>
<dbReference type="Gene3D" id="3.90.550.10">
    <property type="entry name" value="Spore Coat Polysaccharide Biosynthesis Protein SpsA, Chain A"/>
    <property type="match status" value="1"/>
</dbReference>
<dbReference type="Proteomes" id="UP000277671">
    <property type="component" value="Unassembled WGS sequence"/>
</dbReference>
<keyword evidence="2" id="KW-1185">Reference proteome</keyword>
<dbReference type="EMBL" id="RBKT01000001">
    <property type="protein sequence ID" value="RKR92782.1"/>
    <property type="molecule type" value="Genomic_DNA"/>
</dbReference>
<proteinExistence type="predicted"/>
<organism evidence="1 2">
    <name type="scientific">Micromonospora pisi</name>
    <dbReference type="NCBI Taxonomy" id="589240"/>
    <lineage>
        <taxon>Bacteria</taxon>
        <taxon>Bacillati</taxon>
        <taxon>Actinomycetota</taxon>
        <taxon>Actinomycetes</taxon>
        <taxon>Micromonosporales</taxon>
        <taxon>Micromonosporaceae</taxon>
        <taxon>Micromonospora</taxon>
    </lineage>
</organism>
<accession>A0A495JWQ2</accession>
<evidence type="ECO:0000313" key="2">
    <source>
        <dbReference type="Proteomes" id="UP000277671"/>
    </source>
</evidence>
<keyword evidence="1" id="KW-0808">Transferase</keyword>
<dbReference type="InterPro" id="IPR029044">
    <property type="entry name" value="Nucleotide-diphossugar_trans"/>
</dbReference>
<evidence type="ECO:0000313" key="1">
    <source>
        <dbReference type="EMBL" id="RKR92782.1"/>
    </source>
</evidence>
<dbReference type="Pfam" id="PF13704">
    <property type="entry name" value="Glyco_tranf_2_4"/>
    <property type="match status" value="1"/>
</dbReference>
<dbReference type="OrthoDB" id="565316at2"/>
<dbReference type="GO" id="GO:0016740">
    <property type="term" value="F:transferase activity"/>
    <property type="evidence" value="ECO:0007669"/>
    <property type="project" value="UniProtKB-KW"/>
</dbReference>
<protein>
    <submittedName>
        <fullName evidence="1">Glycosyl transferase family 2</fullName>
    </submittedName>
</protein>
<dbReference type="AlphaFoldDB" id="A0A495JWQ2"/>
<dbReference type="RefSeq" id="WP_121160730.1">
    <property type="nucleotide sequence ID" value="NZ_RBKT01000001.1"/>
</dbReference>
<name>A0A495JWQ2_9ACTN</name>
<gene>
    <name evidence="1" type="ORF">BDK92_7262</name>
</gene>